<gene>
    <name evidence="1" type="ORF">PsorP6_006245</name>
</gene>
<dbReference type="EMBL" id="CM047583">
    <property type="protein sequence ID" value="KAI9913461.1"/>
    <property type="molecule type" value="Genomic_DNA"/>
</dbReference>
<evidence type="ECO:0000313" key="2">
    <source>
        <dbReference type="Proteomes" id="UP001163321"/>
    </source>
</evidence>
<comment type="caution">
    <text evidence="1">The sequence shown here is derived from an EMBL/GenBank/DDBJ whole genome shotgun (WGS) entry which is preliminary data.</text>
</comment>
<name>A0ACC0W6X9_9STRA</name>
<accession>A0ACC0W6X9</accession>
<dbReference type="Proteomes" id="UP001163321">
    <property type="component" value="Chromosome 4"/>
</dbReference>
<proteinExistence type="predicted"/>
<protein>
    <submittedName>
        <fullName evidence="1">Uncharacterized protein</fullName>
    </submittedName>
</protein>
<evidence type="ECO:0000313" key="1">
    <source>
        <dbReference type="EMBL" id="KAI9913461.1"/>
    </source>
</evidence>
<sequence>MRLYCILISSAVSFLASCDQLNAQTTETSKAPPLNATQSKDYPNRPSWKSFQTNDLNTSEERMFSITRALDFDFAPELYKQWILSQHTPEHVRTKVLKARTVTDILQGEHYEQYLKFMARYNSDQELSKLQLHEFWLYAELTPDQVKDYILKIRPGESVWSHHDANQFLLYSVDYKESREKGRFTTVAKHMSLSALWSEAELTPSIVLEEILKVQSADDLAGRPYVQHQYHTFFEAYNNGQRRDV</sequence>
<reference evidence="1 2" key="1">
    <citation type="journal article" date="2022" name="bioRxiv">
        <title>The genome of the oomycete Peronosclerospora sorghi, a cosmopolitan pathogen of maize and sorghum, is inflated with dispersed pseudogenes.</title>
        <authorList>
            <person name="Fletcher K."/>
            <person name="Martin F."/>
            <person name="Isakeit T."/>
            <person name="Cavanaugh K."/>
            <person name="Magill C."/>
            <person name="Michelmore R."/>
        </authorList>
    </citation>
    <scope>NUCLEOTIDE SEQUENCE [LARGE SCALE GENOMIC DNA]</scope>
    <source>
        <strain evidence="1">P6</strain>
    </source>
</reference>
<organism evidence="1 2">
    <name type="scientific">Peronosclerospora sorghi</name>
    <dbReference type="NCBI Taxonomy" id="230839"/>
    <lineage>
        <taxon>Eukaryota</taxon>
        <taxon>Sar</taxon>
        <taxon>Stramenopiles</taxon>
        <taxon>Oomycota</taxon>
        <taxon>Peronosporomycetes</taxon>
        <taxon>Peronosporales</taxon>
        <taxon>Peronosporaceae</taxon>
        <taxon>Peronosclerospora</taxon>
    </lineage>
</organism>
<keyword evidence="2" id="KW-1185">Reference proteome</keyword>